<dbReference type="OrthoDB" id="118256at2759"/>
<feature type="signal peptide" evidence="1">
    <location>
        <begin position="1"/>
        <end position="19"/>
    </location>
</feature>
<evidence type="ECO:0008006" key="4">
    <source>
        <dbReference type="Google" id="ProtNLM"/>
    </source>
</evidence>
<reference evidence="2 3" key="1">
    <citation type="submission" date="2017-10" db="EMBL/GenBank/DDBJ databases">
        <title>Comparative genomics in systemic dimorphic fungi from Ajellomycetaceae.</title>
        <authorList>
            <person name="Munoz J.F."/>
            <person name="Mcewen J.G."/>
            <person name="Clay O.K."/>
            <person name="Cuomo C.A."/>
        </authorList>
    </citation>
    <scope>NUCLEOTIDE SEQUENCE [LARGE SCALE GENOMIC DNA]</scope>
    <source>
        <strain evidence="2 3">UAMH130</strain>
    </source>
</reference>
<gene>
    <name evidence="2" type="ORF">GX51_05358</name>
</gene>
<evidence type="ECO:0000313" key="3">
    <source>
        <dbReference type="Proteomes" id="UP000224080"/>
    </source>
</evidence>
<dbReference type="GO" id="GO:0019863">
    <property type="term" value="F:IgE binding"/>
    <property type="evidence" value="ECO:0007669"/>
    <property type="project" value="InterPro"/>
</dbReference>
<dbReference type="Proteomes" id="UP000224080">
    <property type="component" value="Unassembled WGS sequence"/>
</dbReference>
<comment type="caution">
    <text evidence="2">The sequence shown here is derived from an EMBL/GenBank/DDBJ whole genome shotgun (WGS) entry which is preliminary data.</text>
</comment>
<dbReference type="InterPro" id="IPR038903">
    <property type="entry name" value="Allergen_Asp_f_4"/>
</dbReference>
<organism evidence="2 3">
    <name type="scientific">Blastomyces parvus</name>
    <dbReference type="NCBI Taxonomy" id="2060905"/>
    <lineage>
        <taxon>Eukaryota</taxon>
        <taxon>Fungi</taxon>
        <taxon>Dikarya</taxon>
        <taxon>Ascomycota</taxon>
        <taxon>Pezizomycotina</taxon>
        <taxon>Eurotiomycetes</taxon>
        <taxon>Eurotiomycetidae</taxon>
        <taxon>Onygenales</taxon>
        <taxon>Ajellomycetaceae</taxon>
        <taxon>Blastomyces</taxon>
    </lineage>
</organism>
<protein>
    <recommendedName>
        <fullName evidence="4">Allergen Asp f 4</fullName>
    </recommendedName>
</protein>
<dbReference type="AlphaFoldDB" id="A0A2B7WXK7"/>
<dbReference type="PANTHER" id="PTHR42039:SF1">
    <property type="entry name" value="PUTATIVE (AFU_ORTHOLOGUE AFUA_3G02940)-RELATED"/>
    <property type="match status" value="1"/>
</dbReference>
<dbReference type="PANTHER" id="PTHR42039">
    <property type="entry name" value="PUTATIVE (AFU_ORTHOLOGUE AFUA_3G02940)-RELATED"/>
    <property type="match status" value="1"/>
</dbReference>
<feature type="chain" id="PRO_5012564026" description="Allergen Asp f 4" evidence="1">
    <location>
        <begin position="20"/>
        <end position="250"/>
    </location>
</feature>
<dbReference type="EMBL" id="PDNC01000074">
    <property type="protein sequence ID" value="PGH01303.1"/>
    <property type="molecule type" value="Genomic_DNA"/>
</dbReference>
<sequence length="250" mass="26416">MQLKTVVALLGALAPLSLAQPHGHQHRHLSKRLEWNTVVSEIFSTAGFGGRSIAGSGEIDTYAGNVGSPWGSNIIEIPESAASKYKYVAQIQGQNTKPWTVVFWNKMGPDGKLTGHYGNSALTFTLNPGETKYVAFDENTQGGFGAYPGPSLPKNIWGGYACTWGEFDFGSIPNKGWSGFDVSAIQAQLSKLPVQGMKICQIGGGGVCSIAKDGGGFDNAYQAQDHAIGGIGGNLTPGPVRLQVTIDYHG</sequence>
<evidence type="ECO:0000313" key="2">
    <source>
        <dbReference type="EMBL" id="PGH01303.1"/>
    </source>
</evidence>
<accession>A0A2B7WXK7</accession>
<dbReference type="Pfam" id="PF25312">
    <property type="entry name" value="Allergen_Asp_f_4"/>
    <property type="match status" value="1"/>
</dbReference>
<dbReference type="GO" id="GO:0005576">
    <property type="term" value="C:extracellular region"/>
    <property type="evidence" value="ECO:0007669"/>
    <property type="project" value="InterPro"/>
</dbReference>
<keyword evidence="3" id="KW-1185">Reference proteome</keyword>
<proteinExistence type="predicted"/>
<keyword evidence="1" id="KW-0732">Signal</keyword>
<name>A0A2B7WXK7_9EURO</name>
<evidence type="ECO:0000256" key="1">
    <source>
        <dbReference type="SAM" id="SignalP"/>
    </source>
</evidence>